<evidence type="ECO:0000259" key="7">
    <source>
        <dbReference type="SMART" id="SM00693"/>
    </source>
</evidence>
<organism evidence="9 10">
    <name type="scientific">Sugiyamaella lignohabitans</name>
    <dbReference type="NCBI Taxonomy" id="796027"/>
    <lineage>
        <taxon>Eukaryota</taxon>
        <taxon>Fungi</taxon>
        <taxon>Dikarya</taxon>
        <taxon>Ascomycota</taxon>
        <taxon>Saccharomycotina</taxon>
        <taxon>Dipodascomycetes</taxon>
        <taxon>Dipodascales</taxon>
        <taxon>Trichomonascaceae</taxon>
        <taxon>Sugiyamaella</taxon>
    </lineage>
</organism>
<protein>
    <submittedName>
        <fullName evidence="9">Pex30p</fullName>
    </submittedName>
</protein>
<dbReference type="InterPro" id="IPR010482">
    <property type="entry name" value="TECPR1-like_DysF"/>
</dbReference>
<evidence type="ECO:0000259" key="8">
    <source>
        <dbReference type="SMART" id="SM00694"/>
    </source>
</evidence>
<reference evidence="9 10" key="1">
    <citation type="submission" date="2016-02" db="EMBL/GenBank/DDBJ databases">
        <title>Complete genome sequence and transcriptome regulation of the pentose utilising yeast Sugiyamaella lignohabitans.</title>
        <authorList>
            <person name="Bellasio M."/>
            <person name="Peymann A."/>
            <person name="Valli M."/>
            <person name="Sipitzky M."/>
            <person name="Graf A."/>
            <person name="Sauer M."/>
            <person name="Marx H."/>
            <person name="Mattanovich D."/>
        </authorList>
    </citation>
    <scope>NUCLEOTIDE SEQUENCE [LARGE SCALE GENOMIC DNA]</scope>
    <source>
        <strain evidence="9 10">CBS 10342</strain>
    </source>
</reference>
<sequence>MAAIESNFVMSSSSTTADSTTPSSNTEASSSGLASSSQKNASGTGAAVPTYATFTPPRSSLPQHTSPLLSSTPPSVTKALSQAYPLILAVDRFLSLLTWTGDDAYQSFLLVAAWSGLVLYFEFIVRYLGHMILVGLIATYTWVNKEVEKQQAEHPTLDSIIHSLNTAVTRLDLFLLPVTSLRLSPHDVSRLVFTTLFMTPIYVTLTLFIVTPRTVLLLLGIFVLTYHSVWARVTRSILWRWRLVHVLSFYVTGIDFNGVSKPYGSEAQFAMASDKAKSASSTAPNKPVRFTYVLYENQRRWLGIGWTSNLLGYERAAWSDEFLNESPPPSSFKLPEADGSGMTWRWVDKTWRLDLTNDGALVVNGGKTSKVDPGPNEGYIYYDNVWKKPTAEDSYSKYTRRRRWIRTAELIAPGNTIHTDDSLGTSPGDASTEDSSTTTDSTDEPSSTVKQRKSIRFEDN</sequence>
<comment type="subcellular location">
    <subcellularLocation>
        <location evidence="1">Endomembrane system</location>
        <topology evidence="1">Multi-pass membrane protein</topology>
    </subcellularLocation>
</comment>
<name>A0A167D974_9ASCO</name>
<dbReference type="EMBL" id="CP014501">
    <property type="protein sequence ID" value="ANB12634.1"/>
    <property type="molecule type" value="Genomic_DNA"/>
</dbReference>
<evidence type="ECO:0000256" key="3">
    <source>
        <dbReference type="ARBA" id="ARBA00022989"/>
    </source>
</evidence>
<evidence type="ECO:0000313" key="10">
    <source>
        <dbReference type="Proteomes" id="UP000189580"/>
    </source>
</evidence>
<accession>A0A167D974</accession>
<feature type="compositionally biased region" description="Low complexity" evidence="5">
    <location>
        <begin position="433"/>
        <end position="448"/>
    </location>
</feature>
<dbReference type="InterPro" id="IPR006614">
    <property type="entry name" value="Peroxin/Ferlin"/>
</dbReference>
<feature type="region of interest" description="Disordered" evidence="5">
    <location>
        <begin position="1"/>
        <end position="44"/>
    </location>
</feature>
<feature type="transmembrane region" description="Helical" evidence="6">
    <location>
        <begin position="191"/>
        <end position="209"/>
    </location>
</feature>
<feature type="compositionally biased region" description="Low complexity" evidence="5">
    <location>
        <begin position="11"/>
        <end position="42"/>
    </location>
</feature>
<evidence type="ECO:0000313" key="9">
    <source>
        <dbReference type="EMBL" id="ANB12634.1"/>
    </source>
</evidence>
<keyword evidence="4 6" id="KW-0472">Membrane</keyword>
<proteinExistence type="predicted"/>
<dbReference type="GO" id="GO:0005778">
    <property type="term" value="C:peroxisomal membrane"/>
    <property type="evidence" value="ECO:0007669"/>
    <property type="project" value="TreeGrafter"/>
</dbReference>
<evidence type="ECO:0000256" key="2">
    <source>
        <dbReference type="ARBA" id="ARBA00022692"/>
    </source>
</evidence>
<gene>
    <name evidence="9" type="primary">PEX30</name>
    <name evidence="9" type="ORF">AWJ20_894</name>
</gene>
<feature type="domain" description="Peroxin/Ferlin" evidence="8">
    <location>
        <begin position="378"/>
        <end position="411"/>
    </location>
</feature>
<feature type="transmembrane region" description="Helical" evidence="6">
    <location>
        <begin position="215"/>
        <end position="233"/>
    </location>
</feature>
<keyword evidence="3 6" id="KW-1133">Transmembrane helix</keyword>
<evidence type="ECO:0000256" key="1">
    <source>
        <dbReference type="ARBA" id="ARBA00004127"/>
    </source>
</evidence>
<feature type="transmembrane region" description="Helical" evidence="6">
    <location>
        <begin position="104"/>
        <end position="121"/>
    </location>
</feature>
<dbReference type="InterPro" id="IPR052646">
    <property type="entry name" value="Peroxisomal_PEX28-32"/>
</dbReference>
<dbReference type="KEGG" id="slb:AWJ20_894"/>
<evidence type="ECO:0000256" key="4">
    <source>
        <dbReference type="ARBA" id="ARBA00023136"/>
    </source>
</evidence>
<dbReference type="PANTHER" id="PTHR31679">
    <property type="entry name" value="PEROXISOMAL MEMBRANE PROTEIN PEX30-RELATED"/>
    <property type="match status" value="1"/>
</dbReference>
<dbReference type="PANTHER" id="PTHR31679:SF2">
    <property type="entry name" value="PEROXISOMAL MEMBRANE PROTEIN PEX30-RELATED"/>
    <property type="match status" value="1"/>
</dbReference>
<dbReference type="Proteomes" id="UP000189580">
    <property type="component" value="Chromosome a"/>
</dbReference>
<dbReference type="RefSeq" id="XP_018735111.1">
    <property type="nucleotide sequence ID" value="XM_018882864.1"/>
</dbReference>
<dbReference type="OrthoDB" id="5586090at2759"/>
<evidence type="ECO:0000256" key="6">
    <source>
        <dbReference type="SAM" id="Phobius"/>
    </source>
</evidence>
<dbReference type="AlphaFoldDB" id="A0A167D974"/>
<keyword evidence="10" id="KW-1185">Reference proteome</keyword>
<keyword evidence="2 6" id="KW-0812">Transmembrane</keyword>
<dbReference type="SMART" id="SM00693">
    <property type="entry name" value="DysFN"/>
    <property type="match status" value="1"/>
</dbReference>
<dbReference type="Pfam" id="PF06398">
    <property type="entry name" value="Pex24p"/>
    <property type="match status" value="1"/>
</dbReference>
<evidence type="ECO:0000256" key="5">
    <source>
        <dbReference type="SAM" id="MobiDB-lite"/>
    </source>
</evidence>
<dbReference type="SMART" id="SM00694">
    <property type="entry name" value="DysFC"/>
    <property type="match status" value="1"/>
</dbReference>
<dbReference type="GO" id="GO:0007031">
    <property type="term" value="P:peroxisome organization"/>
    <property type="evidence" value="ECO:0007669"/>
    <property type="project" value="UniProtKB-ARBA"/>
</dbReference>
<feature type="region of interest" description="Disordered" evidence="5">
    <location>
        <begin position="415"/>
        <end position="460"/>
    </location>
</feature>
<feature type="domain" description="Peroxin/Ferlin" evidence="7">
    <location>
        <begin position="287"/>
        <end position="354"/>
    </location>
</feature>
<dbReference type="GeneID" id="30037976"/>
<dbReference type="GO" id="GO:0012505">
    <property type="term" value="C:endomembrane system"/>
    <property type="evidence" value="ECO:0007669"/>
    <property type="project" value="UniProtKB-SubCell"/>
</dbReference>